<dbReference type="Proteomes" id="UP000001726">
    <property type="component" value="Chromosome"/>
</dbReference>
<accession>B2VDN4</accession>
<name>B2VDN4_ERWT9</name>
<dbReference type="HOGENOM" id="CLU_201085_0_0_6"/>
<dbReference type="AlphaFoldDB" id="B2VDN4"/>
<proteinExistence type="predicted"/>
<organism evidence="2 3">
    <name type="scientific">Erwinia tasmaniensis (strain DSM 17950 / CFBP 7177 / CIP 109463 / NCPPB 4357 / Et1/99)</name>
    <dbReference type="NCBI Taxonomy" id="465817"/>
    <lineage>
        <taxon>Bacteria</taxon>
        <taxon>Pseudomonadati</taxon>
        <taxon>Pseudomonadota</taxon>
        <taxon>Gammaproteobacteria</taxon>
        <taxon>Enterobacterales</taxon>
        <taxon>Erwiniaceae</taxon>
        <taxon>Erwinia</taxon>
    </lineage>
</organism>
<feature type="compositionally biased region" description="Polar residues" evidence="1">
    <location>
        <begin position="39"/>
        <end position="49"/>
    </location>
</feature>
<protein>
    <submittedName>
        <fullName evidence="2">Uncharacterized protein</fullName>
    </submittedName>
</protein>
<feature type="compositionally biased region" description="Basic and acidic residues" evidence="1">
    <location>
        <begin position="50"/>
        <end position="59"/>
    </location>
</feature>
<dbReference type="KEGG" id="eta:ETA_19830"/>
<gene>
    <name evidence="2" type="ordered locus">ETA_19830</name>
</gene>
<sequence length="90" mass="10569">MSARETFRELYRECARELNSLSDSCSLTEFMDKKIKFANNMTDNPSSSQKDVEEDRRVEVPNLDDWDLTTEQREFIESMQSDELDSKSDC</sequence>
<evidence type="ECO:0000256" key="1">
    <source>
        <dbReference type="SAM" id="MobiDB-lite"/>
    </source>
</evidence>
<dbReference type="RefSeq" id="WP_012441707.1">
    <property type="nucleotide sequence ID" value="NC_010694.1"/>
</dbReference>
<feature type="region of interest" description="Disordered" evidence="1">
    <location>
        <begin position="38"/>
        <end position="64"/>
    </location>
</feature>
<reference evidence="2 3" key="1">
    <citation type="journal article" date="2008" name="Environ. Microbiol.">
        <title>The genome of Erwinia tasmaniensis strain Et1/99, a non-pathogenic bacterium in the genus Erwinia.</title>
        <authorList>
            <person name="Kube M."/>
            <person name="Migdoll A.M."/>
            <person name="Mueller I."/>
            <person name="Kuhl H."/>
            <person name="Beck A."/>
            <person name="Reinhardt R."/>
            <person name="Geider K."/>
        </authorList>
    </citation>
    <scope>NUCLEOTIDE SEQUENCE [LARGE SCALE GENOMIC DNA]</scope>
    <source>
        <strain evidence="3">DSM 17950 / CFBP 7177 / CIP 109463 / NCPPB 4357 / Et1/99</strain>
    </source>
</reference>
<dbReference type="EMBL" id="CU468135">
    <property type="protein sequence ID" value="CAO97029.1"/>
    <property type="molecule type" value="Genomic_DNA"/>
</dbReference>
<evidence type="ECO:0000313" key="2">
    <source>
        <dbReference type="EMBL" id="CAO97029.1"/>
    </source>
</evidence>
<keyword evidence="3" id="KW-1185">Reference proteome</keyword>
<dbReference type="eggNOG" id="ENOG5032BC1">
    <property type="taxonomic scope" value="Bacteria"/>
</dbReference>
<evidence type="ECO:0000313" key="3">
    <source>
        <dbReference type="Proteomes" id="UP000001726"/>
    </source>
</evidence>